<protein>
    <recommendedName>
        <fullName evidence="2">histidine kinase</fullName>
        <ecNumber evidence="2">2.7.13.3</ecNumber>
    </recommendedName>
</protein>
<dbReference type="InterPro" id="IPR036890">
    <property type="entry name" value="HATPase_C_sf"/>
</dbReference>
<dbReference type="PROSITE" id="PS50112">
    <property type="entry name" value="PAS"/>
    <property type="match status" value="2"/>
</dbReference>
<dbReference type="PANTHER" id="PTHR43065">
    <property type="entry name" value="SENSOR HISTIDINE KINASE"/>
    <property type="match status" value="1"/>
</dbReference>
<dbReference type="Proteomes" id="UP001225596">
    <property type="component" value="Unassembled WGS sequence"/>
</dbReference>
<dbReference type="CDD" id="cd00082">
    <property type="entry name" value="HisKA"/>
    <property type="match status" value="1"/>
</dbReference>
<keyword evidence="3 4" id="KW-0597">Phosphoprotein</keyword>
<dbReference type="SMART" id="SM00387">
    <property type="entry name" value="HATPase_c"/>
    <property type="match status" value="1"/>
</dbReference>
<feature type="modified residue" description="4-aspartylphosphate" evidence="4">
    <location>
        <position position="584"/>
    </location>
</feature>
<dbReference type="Pfam" id="PF02518">
    <property type="entry name" value="HATPase_c"/>
    <property type="match status" value="1"/>
</dbReference>
<dbReference type="InterPro" id="IPR001610">
    <property type="entry name" value="PAC"/>
</dbReference>
<dbReference type="SMART" id="SM00388">
    <property type="entry name" value="HisKA"/>
    <property type="match status" value="1"/>
</dbReference>
<feature type="domain" description="PAS" evidence="7">
    <location>
        <begin position="14"/>
        <end position="71"/>
    </location>
</feature>
<dbReference type="RefSeq" id="WP_338436681.1">
    <property type="nucleotide sequence ID" value="NZ_JAUYVH010000005.1"/>
</dbReference>
<feature type="domain" description="PAC" evidence="8">
    <location>
        <begin position="89"/>
        <end position="141"/>
    </location>
</feature>
<name>A0ABU1BP00_9BURK</name>
<dbReference type="Gene3D" id="3.40.50.2300">
    <property type="match status" value="1"/>
</dbReference>
<gene>
    <name evidence="9" type="ORF">Q8A64_10015</name>
</gene>
<evidence type="ECO:0000313" key="10">
    <source>
        <dbReference type="Proteomes" id="UP001225596"/>
    </source>
</evidence>
<dbReference type="InterPro" id="IPR005467">
    <property type="entry name" value="His_kinase_dom"/>
</dbReference>
<evidence type="ECO:0000256" key="2">
    <source>
        <dbReference type="ARBA" id="ARBA00012438"/>
    </source>
</evidence>
<dbReference type="InterPro" id="IPR001789">
    <property type="entry name" value="Sig_transdc_resp-reg_receiver"/>
</dbReference>
<dbReference type="PROSITE" id="PS50109">
    <property type="entry name" value="HIS_KIN"/>
    <property type="match status" value="1"/>
</dbReference>
<dbReference type="Pfam" id="PF13426">
    <property type="entry name" value="PAS_9"/>
    <property type="match status" value="2"/>
</dbReference>
<organism evidence="9 10">
    <name type="scientific">Keguizhuia sedimenti</name>
    <dbReference type="NCBI Taxonomy" id="3064264"/>
    <lineage>
        <taxon>Bacteria</taxon>
        <taxon>Pseudomonadati</taxon>
        <taxon>Pseudomonadota</taxon>
        <taxon>Betaproteobacteria</taxon>
        <taxon>Burkholderiales</taxon>
        <taxon>Oxalobacteraceae</taxon>
        <taxon>Keguizhuia</taxon>
    </lineage>
</organism>
<dbReference type="InterPro" id="IPR011006">
    <property type="entry name" value="CheY-like_superfamily"/>
</dbReference>
<dbReference type="PRINTS" id="PR00344">
    <property type="entry name" value="BCTRLSENSOR"/>
</dbReference>
<dbReference type="SUPFAM" id="SSF55785">
    <property type="entry name" value="PYP-like sensor domain (PAS domain)"/>
    <property type="match status" value="2"/>
</dbReference>
<proteinExistence type="predicted"/>
<evidence type="ECO:0000313" key="9">
    <source>
        <dbReference type="EMBL" id="MDQ9170743.1"/>
    </source>
</evidence>
<dbReference type="SMART" id="SM00448">
    <property type="entry name" value="REC"/>
    <property type="match status" value="1"/>
</dbReference>
<feature type="domain" description="Histidine kinase" evidence="5">
    <location>
        <begin position="289"/>
        <end position="508"/>
    </location>
</feature>
<dbReference type="InterPro" id="IPR000700">
    <property type="entry name" value="PAS-assoc_C"/>
</dbReference>
<dbReference type="InterPro" id="IPR003661">
    <property type="entry name" value="HisK_dim/P_dom"/>
</dbReference>
<dbReference type="EC" id="2.7.13.3" evidence="2"/>
<sequence length="650" mass="71402">MSSDLFQVNRTLIDDQRFHLLVSGITDYAIYLLNPKGEISSWNAGAQRFKGYLADEVIGSHFSKFYTPEDQADGLPGRALQIAEKEGKYEAEGWRIRKDGSRFWAHVVIDAIKNPQGDVIAFAKITRDITERRAAQEALRESEQRFRLLVQGVTDYAIYMLSPAGAVTNWNQGAERIKGFVDTEVIGTHFSRFYTDEDRAQGMPARALEIARREGRYESEGWRVRKDGSRLWAHVVIDALHDDDGELIGFAKITRDITEKRKAAEALEQANAALFQAQKMEALGQLTGGVAHDFNNLLAVLSSSLDVISVKLKNQDDLRLLESMQRAIERGSMLTQQLLSFARRQPLQTEVININRLIGSFEAVLRRAGNSAIDFQIAMGAELRSVEIDTARFEASLLNLVVNARDAMPNGGQLAIITGNVDLGDGEVNQLPAGAYICVTVADTGTGMPPDVASRVFEPFFTTKEVGKGTGLGLSQVYGFITQSGGDVKIDTSVGKGTAIHLYLPAIERSMASGVDGASDEEHPSGHADEVSEKVLIVEDEPDLLNTATELFRNLGYDVLTASNGNDALSILKRSPDIDVLFTDVMMPNGMDGLELARLARESYPGIKILVASGYPPPALKAKDKNIDNFTFMNKPYRLADLAKKLRVAA</sequence>
<accession>A0ABU1BP00</accession>
<dbReference type="PANTHER" id="PTHR43065:SF49">
    <property type="entry name" value="HISTIDINE KINASE"/>
    <property type="match status" value="1"/>
</dbReference>
<evidence type="ECO:0000259" key="8">
    <source>
        <dbReference type="PROSITE" id="PS50113"/>
    </source>
</evidence>
<dbReference type="SUPFAM" id="SSF55874">
    <property type="entry name" value="ATPase domain of HSP90 chaperone/DNA topoisomerase II/histidine kinase"/>
    <property type="match status" value="1"/>
</dbReference>
<dbReference type="Gene3D" id="1.10.287.130">
    <property type="match status" value="1"/>
</dbReference>
<dbReference type="SUPFAM" id="SSF47384">
    <property type="entry name" value="Homodimeric domain of signal transducing histidine kinase"/>
    <property type="match status" value="1"/>
</dbReference>
<reference evidence="9 10" key="1">
    <citation type="submission" date="2023-08" db="EMBL/GenBank/DDBJ databases">
        <title>Oxalobacteraceae gen .nov., isolated from river sludge outside the plant.</title>
        <authorList>
            <person name="Zhao S.Y."/>
        </authorList>
    </citation>
    <scope>NUCLEOTIDE SEQUENCE [LARGE SCALE GENOMIC DNA]</scope>
    <source>
        <strain evidence="9 10">R-40</strain>
    </source>
</reference>
<evidence type="ECO:0000259" key="6">
    <source>
        <dbReference type="PROSITE" id="PS50110"/>
    </source>
</evidence>
<dbReference type="SMART" id="SM00091">
    <property type="entry name" value="PAS"/>
    <property type="match status" value="2"/>
</dbReference>
<dbReference type="InterPro" id="IPR003594">
    <property type="entry name" value="HATPase_dom"/>
</dbReference>
<dbReference type="EMBL" id="JAUYVH010000005">
    <property type="protein sequence ID" value="MDQ9170743.1"/>
    <property type="molecule type" value="Genomic_DNA"/>
</dbReference>
<evidence type="ECO:0000259" key="5">
    <source>
        <dbReference type="PROSITE" id="PS50109"/>
    </source>
</evidence>
<dbReference type="Gene3D" id="3.30.450.20">
    <property type="entry name" value="PAS domain"/>
    <property type="match status" value="2"/>
</dbReference>
<dbReference type="PROSITE" id="PS50110">
    <property type="entry name" value="RESPONSE_REGULATORY"/>
    <property type="match status" value="1"/>
</dbReference>
<feature type="domain" description="PAC" evidence="8">
    <location>
        <begin position="217"/>
        <end position="269"/>
    </location>
</feature>
<dbReference type="Pfam" id="PF00072">
    <property type="entry name" value="Response_reg"/>
    <property type="match status" value="1"/>
</dbReference>
<feature type="domain" description="Response regulatory" evidence="6">
    <location>
        <begin position="534"/>
        <end position="650"/>
    </location>
</feature>
<dbReference type="PROSITE" id="PS50113">
    <property type="entry name" value="PAC"/>
    <property type="match status" value="2"/>
</dbReference>
<dbReference type="CDD" id="cd00130">
    <property type="entry name" value="PAS"/>
    <property type="match status" value="2"/>
</dbReference>
<evidence type="ECO:0000256" key="3">
    <source>
        <dbReference type="ARBA" id="ARBA00022553"/>
    </source>
</evidence>
<dbReference type="InterPro" id="IPR035965">
    <property type="entry name" value="PAS-like_dom_sf"/>
</dbReference>
<evidence type="ECO:0000256" key="1">
    <source>
        <dbReference type="ARBA" id="ARBA00000085"/>
    </source>
</evidence>
<comment type="caution">
    <text evidence="9">The sequence shown here is derived from an EMBL/GenBank/DDBJ whole genome shotgun (WGS) entry which is preliminary data.</text>
</comment>
<dbReference type="Pfam" id="PF00512">
    <property type="entry name" value="HisKA"/>
    <property type="match status" value="1"/>
</dbReference>
<dbReference type="NCBIfam" id="TIGR00229">
    <property type="entry name" value="sensory_box"/>
    <property type="match status" value="2"/>
</dbReference>
<dbReference type="Gene3D" id="3.30.565.10">
    <property type="entry name" value="Histidine kinase-like ATPase, C-terminal domain"/>
    <property type="match status" value="1"/>
</dbReference>
<dbReference type="SUPFAM" id="SSF52172">
    <property type="entry name" value="CheY-like"/>
    <property type="match status" value="1"/>
</dbReference>
<comment type="catalytic activity">
    <reaction evidence="1">
        <text>ATP + protein L-histidine = ADP + protein N-phospho-L-histidine.</text>
        <dbReference type="EC" id="2.7.13.3"/>
    </reaction>
</comment>
<dbReference type="InterPro" id="IPR000014">
    <property type="entry name" value="PAS"/>
</dbReference>
<evidence type="ECO:0000256" key="4">
    <source>
        <dbReference type="PROSITE-ProRule" id="PRU00169"/>
    </source>
</evidence>
<keyword evidence="10" id="KW-1185">Reference proteome</keyword>
<dbReference type="SMART" id="SM00086">
    <property type="entry name" value="PAC"/>
    <property type="match status" value="2"/>
</dbReference>
<feature type="domain" description="PAS" evidence="7">
    <location>
        <begin position="142"/>
        <end position="215"/>
    </location>
</feature>
<dbReference type="InterPro" id="IPR004358">
    <property type="entry name" value="Sig_transdc_His_kin-like_C"/>
</dbReference>
<dbReference type="InterPro" id="IPR036097">
    <property type="entry name" value="HisK_dim/P_sf"/>
</dbReference>
<evidence type="ECO:0000259" key="7">
    <source>
        <dbReference type="PROSITE" id="PS50112"/>
    </source>
</evidence>